<accession>W1TUN9</accession>
<sequence>MPNRKKIVDIAIYTKNGFRKNHRYRRQQKNGKSDTNVSCVILMKLICRKAIIFLLSIDLYDFFWLIY</sequence>
<evidence type="ECO:0000313" key="2">
    <source>
        <dbReference type="Proteomes" id="UP000018846"/>
    </source>
</evidence>
<proteinExistence type="predicted"/>
<dbReference type="AlphaFoldDB" id="W1TUN9"/>
<evidence type="ECO:0000313" key="1">
    <source>
        <dbReference type="EMBL" id="ETI84014.1"/>
    </source>
</evidence>
<dbReference type="Proteomes" id="UP000018846">
    <property type="component" value="Unassembled WGS sequence"/>
</dbReference>
<protein>
    <submittedName>
        <fullName evidence="1">Uncharacterized protein</fullName>
    </submittedName>
</protein>
<dbReference type="EMBL" id="AZMF01000134">
    <property type="protein sequence ID" value="ETI84014.1"/>
    <property type="molecule type" value="Genomic_DNA"/>
</dbReference>
<organism evidence="1 2">
    <name type="scientific">Streptococcus anginosus DORA_7</name>
    <dbReference type="NCBI Taxonomy" id="1403946"/>
    <lineage>
        <taxon>Bacteria</taxon>
        <taxon>Bacillati</taxon>
        <taxon>Bacillota</taxon>
        <taxon>Bacilli</taxon>
        <taxon>Lactobacillales</taxon>
        <taxon>Streptococcaceae</taxon>
        <taxon>Streptococcus</taxon>
        <taxon>Streptococcus anginosus group</taxon>
    </lineage>
</organism>
<comment type="caution">
    <text evidence="1">The sequence shown here is derived from an EMBL/GenBank/DDBJ whole genome shotgun (WGS) entry which is preliminary data.</text>
</comment>
<name>W1TUN9_STRAP</name>
<reference evidence="1 2" key="1">
    <citation type="submission" date="2013-12" db="EMBL/GenBank/DDBJ databases">
        <title>A Varibaculum cambriense genome reconstructed from a premature infant gut community with otherwise low bacterial novelty that shifts toward anaerobic metabolism during the third week of life.</title>
        <authorList>
            <person name="Brown C.T."/>
            <person name="Sharon I."/>
            <person name="Thomas B.C."/>
            <person name="Castelle C.J."/>
            <person name="Morowitz M.J."/>
            <person name="Banfield J.F."/>
        </authorList>
    </citation>
    <scope>NUCLEOTIDE SEQUENCE [LARGE SCALE GENOMIC DNA]</scope>
    <source>
        <strain evidence="2">DORA_7</strain>
    </source>
</reference>
<gene>
    <name evidence="1" type="ORF">Q615_SPAC00134G0053</name>
</gene>